<dbReference type="RefSeq" id="WP_317982306.1">
    <property type="nucleotide sequence ID" value="NZ_BTCL01000038.1"/>
</dbReference>
<keyword evidence="4" id="KW-1185">Reference proteome</keyword>
<evidence type="ECO:0000313" key="3">
    <source>
        <dbReference type="EMBL" id="GMK48878.1"/>
    </source>
</evidence>
<gene>
    <name evidence="3" type="ORF">PghCCS26_60080</name>
</gene>
<accession>A0ABQ6NWB5</accession>
<evidence type="ECO:0000313" key="4">
    <source>
        <dbReference type="Proteomes" id="UP001285921"/>
    </source>
</evidence>
<proteinExistence type="predicted"/>
<evidence type="ECO:0000256" key="1">
    <source>
        <dbReference type="SAM" id="SignalP"/>
    </source>
</evidence>
<reference evidence="3 4" key="1">
    <citation type="submission" date="2023-05" db="EMBL/GenBank/DDBJ databases">
        <title>Draft genome of Paenibacillus sp. CCS26.</title>
        <authorList>
            <person name="Akita H."/>
            <person name="Shinto Y."/>
            <person name="Kimura Z."/>
        </authorList>
    </citation>
    <scope>NUCLEOTIDE SEQUENCE [LARGE SCALE GENOMIC DNA]</scope>
    <source>
        <strain evidence="3 4">CCS26</strain>
    </source>
</reference>
<feature type="signal peptide" evidence="1">
    <location>
        <begin position="1"/>
        <end position="23"/>
    </location>
</feature>
<protein>
    <recommendedName>
        <fullName evidence="2">Copper amine oxidase-like N-terminal domain-containing protein</fullName>
    </recommendedName>
</protein>
<feature type="domain" description="Copper amine oxidase-like N-terminal" evidence="2">
    <location>
        <begin position="32"/>
        <end position="86"/>
    </location>
</feature>
<dbReference type="InterPro" id="IPR012854">
    <property type="entry name" value="Cu_amine_oxidase-like_N"/>
</dbReference>
<dbReference type="InterPro" id="IPR036582">
    <property type="entry name" value="Mao_N_sf"/>
</dbReference>
<name>A0ABQ6NWB5_9BACL</name>
<comment type="caution">
    <text evidence="3">The sequence shown here is derived from an EMBL/GenBank/DDBJ whole genome shotgun (WGS) entry which is preliminary data.</text>
</comment>
<dbReference type="Gene3D" id="3.30.457.10">
    <property type="entry name" value="Copper amine oxidase-like, N-terminal domain"/>
    <property type="match status" value="1"/>
</dbReference>
<keyword evidence="1" id="KW-0732">Signal</keyword>
<dbReference type="Proteomes" id="UP001285921">
    <property type="component" value="Unassembled WGS sequence"/>
</dbReference>
<sequence>MKKTVLVSLMSAALMVGPVSSYADKAAGLNGILSGGRLYAPLRTTGEYFGAKINWNQNTKTASLTQDGKTFNANVGDGVLLKDGTVYVQFKALSNFFYPNDHISWNKSTMTGTSEHMTVVARPLTDQQVYKITSNAISKKKEWIEYLSHKEESDYREQSSVDWVNSTTIEVVYTSDWQDGSFLKEQNINVVMTKKGNIWNLTSFKSSGEVMEPH</sequence>
<feature type="chain" id="PRO_5045907284" description="Copper amine oxidase-like N-terminal domain-containing protein" evidence="1">
    <location>
        <begin position="24"/>
        <end position="214"/>
    </location>
</feature>
<evidence type="ECO:0000259" key="2">
    <source>
        <dbReference type="Pfam" id="PF07833"/>
    </source>
</evidence>
<dbReference type="SUPFAM" id="SSF55383">
    <property type="entry name" value="Copper amine oxidase, domain N"/>
    <property type="match status" value="1"/>
</dbReference>
<dbReference type="Pfam" id="PF07833">
    <property type="entry name" value="Cu_amine_oxidN1"/>
    <property type="match status" value="1"/>
</dbReference>
<organism evidence="3 4">
    <name type="scientific">Paenibacillus glycanilyticus</name>
    <dbReference type="NCBI Taxonomy" id="126569"/>
    <lineage>
        <taxon>Bacteria</taxon>
        <taxon>Bacillati</taxon>
        <taxon>Bacillota</taxon>
        <taxon>Bacilli</taxon>
        <taxon>Bacillales</taxon>
        <taxon>Paenibacillaceae</taxon>
        <taxon>Paenibacillus</taxon>
    </lineage>
</organism>
<dbReference type="EMBL" id="BTCL01000038">
    <property type="protein sequence ID" value="GMK48878.1"/>
    <property type="molecule type" value="Genomic_DNA"/>
</dbReference>